<dbReference type="Pfam" id="PF01471">
    <property type="entry name" value="PG_binding_1"/>
    <property type="match status" value="1"/>
</dbReference>
<dbReference type="EMBL" id="CP016907">
    <property type="protein sequence ID" value="AOC97069.1"/>
    <property type="molecule type" value="Genomic_DNA"/>
</dbReference>
<feature type="region of interest" description="Disordered" evidence="1">
    <location>
        <begin position="1"/>
        <end position="23"/>
    </location>
</feature>
<dbReference type="InterPro" id="IPR036366">
    <property type="entry name" value="PGBDSf"/>
</dbReference>
<dbReference type="AlphaFoldDB" id="A0AAC9D3N2"/>
<dbReference type="Proteomes" id="UP000093276">
    <property type="component" value="Chromosome"/>
</dbReference>
<evidence type="ECO:0000259" key="3">
    <source>
        <dbReference type="Pfam" id="PF13699"/>
    </source>
</evidence>
<dbReference type="KEGG" id="fjg:BB050_03991"/>
<dbReference type="GeneID" id="32309871"/>
<feature type="region of interest" description="Disordered" evidence="1">
    <location>
        <begin position="51"/>
        <end position="217"/>
    </location>
</feature>
<feature type="domain" description="Peptidoglycan binding-like" evidence="2">
    <location>
        <begin position="336"/>
        <end position="394"/>
    </location>
</feature>
<organism evidence="4 5">
    <name type="scientific">Flavobacterium anhuiense</name>
    <dbReference type="NCBI Taxonomy" id="459526"/>
    <lineage>
        <taxon>Bacteria</taxon>
        <taxon>Pseudomonadati</taxon>
        <taxon>Bacteroidota</taxon>
        <taxon>Flavobacteriia</taxon>
        <taxon>Flavobacteriales</taxon>
        <taxon>Flavobacteriaceae</taxon>
        <taxon>Flavobacterium</taxon>
    </lineage>
</organism>
<name>A0AAC9D3N2_9FLAO</name>
<evidence type="ECO:0000313" key="4">
    <source>
        <dbReference type="EMBL" id="AOC97069.1"/>
    </source>
</evidence>
<dbReference type="SUPFAM" id="SSF47090">
    <property type="entry name" value="PGBD-like"/>
    <property type="match status" value="1"/>
</dbReference>
<reference evidence="4 5" key="1">
    <citation type="submission" date="2016-08" db="EMBL/GenBank/DDBJ databases">
        <title>Complete genome sequence of Flavobacterium johnsoniae strain GSE09, a volatile-producing biocontrol agent isolated from cucumber (Cucumis sativus).</title>
        <authorList>
            <person name="Jeong J.-J."/>
            <person name="Oh J.Y."/>
            <person name="Jim Y.J."/>
            <person name="Sang M.K."/>
            <person name="Kim K.D."/>
        </authorList>
    </citation>
    <scope>NUCLEOTIDE SEQUENCE [LARGE SCALE GENOMIC DNA]</scope>
    <source>
        <strain evidence="4 5">GSE09</strain>
    </source>
</reference>
<evidence type="ECO:0000259" key="2">
    <source>
        <dbReference type="Pfam" id="PF01471"/>
    </source>
</evidence>
<evidence type="ECO:0000256" key="1">
    <source>
        <dbReference type="SAM" id="MobiDB-lite"/>
    </source>
</evidence>
<feature type="domain" description="eCIS core" evidence="3">
    <location>
        <begin position="209"/>
        <end position="284"/>
    </location>
</feature>
<feature type="compositionally biased region" description="Basic and acidic residues" evidence="1">
    <location>
        <begin position="297"/>
        <end position="310"/>
    </location>
</feature>
<dbReference type="InterPro" id="IPR002477">
    <property type="entry name" value="Peptidoglycan-bd-like"/>
</dbReference>
<dbReference type="Gene3D" id="1.10.101.10">
    <property type="entry name" value="PGBD-like superfamily/PGBD"/>
    <property type="match status" value="1"/>
</dbReference>
<protein>
    <submittedName>
        <fullName evidence="4">Peptidoglycan binding domain protein</fullName>
    </submittedName>
</protein>
<dbReference type="InterPro" id="IPR025295">
    <property type="entry name" value="eCIS_core_dom"/>
</dbReference>
<dbReference type="RefSeq" id="WP_066034809.1">
    <property type="nucleotide sequence ID" value="NZ_CP016907.1"/>
</dbReference>
<feature type="region of interest" description="Disordered" evidence="1">
    <location>
        <begin position="280"/>
        <end position="322"/>
    </location>
</feature>
<evidence type="ECO:0000313" key="5">
    <source>
        <dbReference type="Proteomes" id="UP000093276"/>
    </source>
</evidence>
<proteinExistence type="predicted"/>
<dbReference type="Pfam" id="PF13699">
    <property type="entry name" value="eCIS_core"/>
    <property type="match status" value="1"/>
</dbReference>
<feature type="compositionally biased region" description="Polar residues" evidence="1">
    <location>
        <begin position="188"/>
        <end position="204"/>
    </location>
</feature>
<sequence>MREFEQKKIANHSPSTFFGPKVQKKLTTGTVGDKYEVEADNVADKVVNKRKTGGLLQTRSEEAVQQKPLAETISTVQKKDLAQEQPLQKKGEKEEDKKVQKKSDKEEDKKVQKKGEKEEDKKVQKKSDKEEDKKVQKKGEKEEDKKVQKKSDKEEDKKVQKKCAECENEDKKAQKKEEKTVQAKRNESNSVDENVESNLNSSKGRGNAMDKNTKREMESGFGADFSNVNIHTDSRAVQMSEELGAQAFTHGNDVYFNKGKYNPESKEGKHLLAHELTHTIQQTGSKKKSATIQKSSMENHSEDLHAERPENPQFKGNPPLEKANDNQMLISTGQKGQYVSELQQGLMKAGQNLPKFGADGDFGSETRNAVIGFQEENGLNKIDGIVGPETIGALDNKLVGQKGGDDNCCGEASQLPQTRDFNVDDTSVPSTTFCSKGNFKITSTANWAKPHNAKHYHIVLTAIQGGTIRKTSRRYDVGRTETQSFAVKTKDCIFFKVEIQVINPGGSPNLKGIFSVTN</sequence>
<dbReference type="InterPro" id="IPR036365">
    <property type="entry name" value="PGBD-like_sf"/>
</dbReference>
<feature type="compositionally biased region" description="Basic and acidic residues" evidence="1">
    <location>
        <begin position="77"/>
        <end position="187"/>
    </location>
</feature>
<feature type="compositionally biased region" description="Polar residues" evidence="1">
    <location>
        <begin position="280"/>
        <end position="296"/>
    </location>
</feature>
<accession>A0AAC9D3N2</accession>
<gene>
    <name evidence="4" type="ORF">BB050_03991</name>
</gene>